<dbReference type="PROSITE" id="PS01129">
    <property type="entry name" value="PSI_RLU"/>
    <property type="match status" value="1"/>
</dbReference>
<comment type="similarity">
    <text evidence="1 8">Belongs to the pseudouridine synthase RluA family.</text>
</comment>
<dbReference type="Proteomes" id="UP000269001">
    <property type="component" value="Unassembled WGS sequence"/>
</dbReference>
<dbReference type="SMART" id="SM00363">
    <property type="entry name" value="S4"/>
    <property type="match status" value="1"/>
</dbReference>
<dbReference type="Pfam" id="PF00849">
    <property type="entry name" value="PseudoU_synth_2"/>
    <property type="match status" value="1"/>
</dbReference>
<dbReference type="EC" id="5.4.99.-" evidence="8"/>
<dbReference type="GO" id="GO:0000455">
    <property type="term" value="P:enzyme-directed rRNA pseudouridine synthesis"/>
    <property type="evidence" value="ECO:0007669"/>
    <property type="project" value="TreeGrafter"/>
</dbReference>
<dbReference type="PANTHER" id="PTHR21600">
    <property type="entry name" value="MITOCHONDRIAL RNA PSEUDOURIDINE SYNTHASE"/>
    <property type="match status" value="1"/>
</dbReference>
<dbReference type="InterPro" id="IPR036986">
    <property type="entry name" value="S4_RNA-bd_sf"/>
</dbReference>
<dbReference type="PANTHER" id="PTHR21600:SF44">
    <property type="entry name" value="RIBOSOMAL LARGE SUBUNIT PSEUDOURIDINE SYNTHASE D"/>
    <property type="match status" value="1"/>
</dbReference>
<evidence type="ECO:0000256" key="5">
    <source>
        <dbReference type="ARBA" id="ARBA00056072"/>
    </source>
</evidence>
<dbReference type="Pfam" id="PF01479">
    <property type="entry name" value="S4"/>
    <property type="match status" value="1"/>
</dbReference>
<dbReference type="PROSITE" id="PS50889">
    <property type="entry name" value="S4"/>
    <property type="match status" value="1"/>
</dbReference>
<dbReference type="CDD" id="cd00165">
    <property type="entry name" value="S4"/>
    <property type="match status" value="1"/>
</dbReference>
<dbReference type="AlphaFoldDB" id="A0A3A8EZV4"/>
<comment type="catalytic activity">
    <reaction evidence="8">
        <text>a uridine in RNA = a pseudouridine in RNA</text>
        <dbReference type="Rhea" id="RHEA:48348"/>
        <dbReference type="Rhea" id="RHEA-COMP:12068"/>
        <dbReference type="Rhea" id="RHEA-COMP:12069"/>
        <dbReference type="ChEBI" id="CHEBI:65314"/>
        <dbReference type="ChEBI" id="CHEBI:65315"/>
    </reaction>
</comment>
<protein>
    <recommendedName>
        <fullName evidence="8">Pseudouridine synthase</fullName>
        <ecNumber evidence="8">5.4.99.-</ecNumber>
    </recommendedName>
</protein>
<dbReference type="InterPro" id="IPR002942">
    <property type="entry name" value="S4_RNA-bd"/>
</dbReference>
<keyword evidence="2 7" id="KW-0694">RNA-binding</keyword>
<comment type="function">
    <text evidence="5">Responsible for synthesis of pseudouridine from uracil at positions 1911, 1915 and 1917 in 23S ribosomal RNA.</text>
</comment>
<comment type="caution">
    <text evidence="10">The sequence shown here is derived from an EMBL/GenBank/DDBJ whole genome shotgun (WGS) entry which is preliminary data.</text>
</comment>
<feature type="domain" description="RNA-binding S4" evidence="9">
    <location>
        <begin position="50"/>
        <end position="107"/>
    </location>
</feature>
<dbReference type="RefSeq" id="WP_120368746.1">
    <property type="nucleotide sequence ID" value="NZ_LXGN01000045.1"/>
</dbReference>
<dbReference type="InterPro" id="IPR006145">
    <property type="entry name" value="PsdUridine_synth_RsuA/RluA"/>
</dbReference>
<evidence type="ECO:0000256" key="1">
    <source>
        <dbReference type="ARBA" id="ARBA00010876"/>
    </source>
</evidence>
<dbReference type="InterPro" id="IPR006224">
    <property type="entry name" value="PsdUridine_synth_RluA-like_CS"/>
</dbReference>
<evidence type="ECO:0000259" key="9">
    <source>
        <dbReference type="SMART" id="SM00363"/>
    </source>
</evidence>
<evidence type="ECO:0000256" key="4">
    <source>
        <dbReference type="ARBA" id="ARBA00036882"/>
    </source>
</evidence>
<keyword evidence="11" id="KW-1185">Reference proteome</keyword>
<keyword evidence="3 8" id="KW-0413">Isomerase</keyword>
<dbReference type="EMBL" id="RAXU01000001">
    <property type="protein sequence ID" value="RKG36280.1"/>
    <property type="molecule type" value="Genomic_DNA"/>
</dbReference>
<feature type="active site" evidence="6">
    <location>
        <position position="170"/>
    </location>
</feature>
<sequence>MTSAQSSNSNLSETNFNLLEDSEDADNHNSDTTATRLSLQEQLDETYLGQRIDQVAASVWSDFSRERLKQWMKDGHLLVNGNIVKPKYRCEGNELLTLNVELEAQTTSKPENIPLDIVYEDADILVINKPVGMVVHPGAGNSSGTLVNALLYHYPKSAELARAGLVHRIDKDTSGLLVVAKNLEAQFSLSKQLADKSVYRIYDLVVYGNIVAGGTIDEPIKRHPVDRIKMAILPGGRDAVTHYNVKERFQNFTRVQAQLETGRTHQIRVHFSYIGHGLVGDSVYMNRVRVPAGASERLNITLRAFKRQALHASKLGLVHPRTQENMMFEAPWPDDFSYLIDVLRQDNAAY</sequence>
<dbReference type="GO" id="GO:0003723">
    <property type="term" value="F:RNA binding"/>
    <property type="evidence" value="ECO:0007669"/>
    <property type="project" value="UniProtKB-KW"/>
</dbReference>
<proteinExistence type="inferred from homology"/>
<dbReference type="InterPro" id="IPR020103">
    <property type="entry name" value="PsdUridine_synth_cat_dom_sf"/>
</dbReference>
<gene>
    <name evidence="10" type="primary">rluD</name>
    <name evidence="10" type="ORF">D7V21_01440</name>
</gene>
<evidence type="ECO:0000256" key="8">
    <source>
        <dbReference type="RuleBase" id="RU362028"/>
    </source>
</evidence>
<dbReference type="FunFam" id="3.30.2350.10:FF:000006">
    <property type="entry name" value="Pseudouridine synthase"/>
    <property type="match status" value="1"/>
</dbReference>
<dbReference type="OrthoDB" id="9807829at2"/>
<evidence type="ECO:0000313" key="10">
    <source>
        <dbReference type="EMBL" id="RKG36280.1"/>
    </source>
</evidence>
<evidence type="ECO:0000256" key="7">
    <source>
        <dbReference type="PROSITE-ProRule" id="PRU00182"/>
    </source>
</evidence>
<dbReference type="SUPFAM" id="SSF55120">
    <property type="entry name" value="Pseudouridine synthase"/>
    <property type="match status" value="1"/>
</dbReference>
<dbReference type="GO" id="GO:0160140">
    <property type="term" value="F:23S rRNA pseudouridine(1911/1915/1917) synthase activity"/>
    <property type="evidence" value="ECO:0007669"/>
    <property type="project" value="UniProtKB-EC"/>
</dbReference>
<dbReference type="CDD" id="cd02869">
    <property type="entry name" value="PseudoU_synth_RluA_like"/>
    <property type="match status" value="1"/>
</dbReference>
<name>A0A3A8EZV4_9GAMM</name>
<accession>A0A3A8EZV4</accession>
<dbReference type="NCBIfam" id="TIGR00005">
    <property type="entry name" value="rluA_subfam"/>
    <property type="match status" value="1"/>
</dbReference>
<dbReference type="Gene3D" id="3.10.290.10">
    <property type="entry name" value="RNA-binding S4 domain"/>
    <property type="match status" value="1"/>
</dbReference>
<organism evidence="10 11">
    <name type="scientific">Acinetobacter guerrae</name>
    <dbReference type="NCBI Taxonomy" id="1843371"/>
    <lineage>
        <taxon>Bacteria</taxon>
        <taxon>Pseudomonadati</taxon>
        <taxon>Pseudomonadota</taxon>
        <taxon>Gammaproteobacteria</taxon>
        <taxon>Moraxellales</taxon>
        <taxon>Moraxellaceae</taxon>
        <taxon>Acinetobacter</taxon>
    </lineage>
</organism>
<evidence type="ECO:0000313" key="11">
    <source>
        <dbReference type="Proteomes" id="UP000269001"/>
    </source>
</evidence>
<evidence type="ECO:0000256" key="6">
    <source>
        <dbReference type="PIRSR" id="PIRSR606225-1"/>
    </source>
</evidence>
<comment type="catalytic activity">
    <reaction evidence="4">
        <text>uridine(1911/1915/1917) in 23S rRNA = pseudouridine(1911/1915/1917) in 23S rRNA</text>
        <dbReference type="Rhea" id="RHEA:42524"/>
        <dbReference type="Rhea" id="RHEA-COMP:10097"/>
        <dbReference type="Rhea" id="RHEA-COMP:10098"/>
        <dbReference type="ChEBI" id="CHEBI:65314"/>
        <dbReference type="ChEBI" id="CHEBI:65315"/>
        <dbReference type="EC" id="5.4.99.23"/>
    </reaction>
</comment>
<dbReference type="InterPro" id="IPR050188">
    <property type="entry name" value="RluA_PseudoU_synthase"/>
</dbReference>
<dbReference type="NCBIfam" id="NF008385">
    <property type="entry name" value="PRK11180.1"/>
    <property type="match status" value="1"/>
</dbReference>
<reference evidence="10 11" key="1">
    <citation type="submission" date="2018-09" db="EMBL/GenBank/DDBJ databases">
        <title>The draft genome of Acinetobacter spp. strains.</title>
        <authorList>
            <person name="Qin J."/>
            <person name="Feng Y."/>
            <person name="Zong Z."/>
        </authorList>
    </citation>
    <scope>NUCLEOTIDE SEQUENCE [LARGE SCALE GENOMIC DNA]</scope>
    <source>
        <strain evidence="10 11">WCHAc060096</strain>
    </source>
</reference>
<evidence type="ECO:0000256" key="2">
    <source>
        <dbReference type="ARBA" id="ARBA00022884"/>
    </source>
</evidence>
<dbReference type="SUPFAM" id="SSF55174">
    <property type="entry name" value="Alpha-L RNA-binding motif"/>
    <property type="match status" value="1"/>
</dbReference>
<evidence type="ECO:0000256" key="3">
    <source>
        <dbReference type="ARBA" id="ARBA00023235"/>
    </source>
</evidence>
<dbReference type="Gene3D" id="3.30.2350.10">
    <property type="entry name" value="Pseudouridine synthase"/>
    <property type="match status" value="1"/>
</dbReference>
<dbReference type="InterPro" id="IPR006225">
    <property type="entry name" value="PsdUridine_synth_RluC/D"/>
</dbReference>